<accession>A0ACC0AKS3</accession>
<organism evidence="1 2">
    <name type="scientific">Catharanthus roseus</name>
    <name type="common">Madagascar periwinkle</name>
    <name type="synonym">Vinca rosea</name>
    <dbReference type="NCBI Taxonomy" id="4058"/>
    <lineage>
        <taxon>Eukaryota</taxon>
        <taxon>Viridiplantae</taxon>
        <taxon>Streptophyta</taxon>
        <taxon>Embryophyta</taxon>
        <taxon>Tracheophyta</taxon>
        <taxon>Spermatophyta</taxon>
        <taxon>Magnoliopsida</taxon>
        <taxon>eudicotyledons</taxon>
        <taxon>Gunneridae</taxon>
        <taxon>Pentapetalae</taxon>
        <taxon>asterids</taxon>
        <taxon>lamiids</taxon>
        <taxon>Gentianales</taxon>
        <taxon>Apocynaceae</taxon>
        <taxon>Rauvolfioideae</taxon>
        <taxon>Vinceae</taxon>
        <taxon>Catharanthinae</taxon>
        <taxon>Catharanthus</taxon>
    </lineage>
</organism>
<dbReference type="Proteomes" id="UP001060085">
    <property type="component" value="Linkage Group LG05"/>
</dbReference>
<keyword evidence="2" id="KW-1185">Reference proteome</keyword>
<comment type="caution">
    <text evidence="1">The sequence shown here is derived from an EMBL/GenBank/DDBJ whole genome shotgun (WGS) entry which is preliminary data.</text>
</comment>
<reference evidence="2" key="1">
    <citation type="journal article" date="2023" name="Nat. Plants">
        <title>Single-cell RNA sequencing provides a high-resolution roadmap for understanding the multicellular compartmentation of specialized metabolism.</title>
        <authorList>
            <person name="Sun S."/>
            <person name="Shen X."/>
            <person name="Li Y."/>
            <person name="Li Y."/>
            <person name="Wang S."/>
            <person name="Li R."/>
            <person name="Zhang H."/>
            <person name="Shen G."/>
            <person name="Guo B."/>
            <person name="Wei J."/>
            <person name="Xu J."/>
            <person name="St-Pierre B."/>
            <person name="Chen S."/>
            <person name="Sun C."/>
        </authorList>
    </citation>
    <scope>NUCLEOTIDE SEQUENCE [LARGE SCALE GENOMIC DNA]</scope>
</reference>
<proteinExistence type="predicted"/>
<evidence type="ECO:0000313" key="1">
    <source>
        <dbReference type="EMBL" id="KAI5661191.1"/>
    </source>
</evidence>
<protein>
    <submittedName>
        <fullName evidence="1">Uncharacterized protein</fullName>
    </submittedName>
</protein>
<dbReference type="EMBL" id="CM044705">
    <property type="protein sequence ID" value="KAI5661191.1"/>
    <property type="molecule type" value="Genomic_DNA"/>
</dbReference>
<evidence type="ECO:0000313" key="2">
    <source>
        <dbReference type="Proteomes" id="UP001060085"/>
    </source>
</evidence>
<sequence>MDYLLPNSECSSGCESGWTLYLDNSFASPYKDCDFSDGKRMKVSQEIEEEEDLSMVSDASSGPPPPNFVEQDYYCCYYDEQPMIDSTTLRKNKKNITKENRPRKNKVHHSKSSSNSLLDDTASSPVFDIANNNFTMANNNHDSAEKVLDFSQGYSTTHLQGRSAYDQDQFGFFHSSVSRNYLQQENQWFSGRR</sequence>
<name>A0ACC0AKS3_CATRO</name>
<gene>
    <name evidence="1" type="ORF">M9H77_20514</name>
</gene>